<dbReference type="Gene3D" id="2.20.230.10">
    <property type="entry name" value="Resuscitation-promoting factor rpfb"/>
    <property type="match status" value="1"/>
</dbReference>
<comment type="caution">
    <text evidence="4">The sequence shown here is derived from an EMBL/GenBank/DDBJ whole genome shotgun (WGS) entry which is preliminary data.</text>
</comment>
<dbReference type="Pfam" id="PF07501">
    <property type="entry name" value="G5"/>
    <property type="match status" value="1"/>
</dbReference>
<gene>
    <name evidence="4" type="ORF">CUN49_01340</name>
</gene>
<feature type="domain" description="G5" evidence="3">
    <location>
        <begin position="270"/>
        <end position="350"/>
    </location>
</feature>
<dbReference type="Proteomes" id="UP000229681">
    <property type="component" value="Unassembled WGS sequence"/>
</dbReference>
<evidence type="ECO:0000313" key="4">
    <source>
        <dbReference type="EMBL" id="PJF37233.1"/>
    </source>
</evidence>
<dbReference type="Pfam" id="PF03990">
    <property type="entry name" value="DUF348"/>
    <property type="match status" value="4"/>
</dbReference>
<dbReference type="EMBL" id="PGTM01000009">
    <property type="protein sequence ID" value="PJF37233.1"/>
    <property type="molecule type" value="Genomic_DNA"/>
</dbReference>
<reference evidence="4 5" key="1">
    <citation type="submission" date="2017-11" db="EMBL/GenBank/DDBJ databases">
        <title>Evolution of Phototrophy in the Chloroflexi Phylum Driven by Horizontal Gene Transfer.</title>
        <authorList>
            <person name="Ward L.M."/>
            <person name="Hemp J."/>
            <person name="Shih P.M."/>
            <person name="Mcglynn S.E."/>
            <person name="Fischer W."/>
        </authorList>
    </citation>
    <scope>NUCLEOTIDE SEQUENCE [LARGE SCALE GENOMIC DNA]</scope>
    <source>
        <strain evidence="4">JP3_13</strain>
    </source>
</reference>
<accession>A0A2M8PI57</accession>
<feature type="transmembrane region" description="Helical" evidence="2">
    <location>
        <begin position="16"/>
        <end position="37"/>
    </location>
</feature>
<keyword evidence="2" id="KW-0472">Membrane</keyword>
<dbReference type="PROSITE" id="PS51109">
    <property type="entry name" value="G5"/>
    <property type="match status" value="1"/>
</dbReference>
<keyword evidence="1" id="KW-0732">Signal</keyword>
<protein>
    <recommendedName>
        <fullName evidence="3">G5 domain-containing protein</fullName>
    </recommendedName>
</protein>
<dbReference type="InterPro" id="IPR007137">
    <property type="entry name" value="DUF348"/>
</dbReference>
<evidence type="ECO:0000259" key="3">
    <source>
        <dbReference type="PROSITE" id="PS51109"/>
    </source>
</evidence>
<keyword evidence="2" id="KW-1133">Transmembrane helix</keyword>
<name>A0A2M8PI57_9CHLR</name>
<sequence>MPKQTSMRRLLPNQPLPWFLLAITTLLVSFAIGIYLISTYSVRIVIEQSAFQVRTAQRTVGALLDELAVPLEPQDQLSLARDTPLSNGLTLYIDKAERVVLEYDGQQRQFLTHQKEALAILREAGVSFGEHDQVLVDGLPLSGTAQQKAPRHVRVVRARPVQVRDGDQVPITLFTTALTVGEALHAARIGLYVADRVSPAVSAPLEPDRPIAIQRSVPFSIIVDGRVLASRSAARTVGEALAEAGIALIGLDYCLPEESAPLVSSMTIRIVRVTEADEIERSEIDFQQVFQPDTGIPPETQKVIQAGVKGILERRVRVRREDGVEVSRSLPYTVIVRDPRHEVIAIGATPALLTPEPTNTPLPPAAPGS</sequence>
<keyword evidence="2" id="KW-0812">Transmembrane</keyword>
<dbReference type="InterPro" id="IPR011098">
    <property type="entry name" value="G5_dom"/>
</dbReference>
<evidence type="ECO:0000256" key="1">
    <source>
        <dbReference type="ARBA" id="ARBA00022729"/>
    </source>
</evidence>
<dbReference type="SMART" id="SM01208">
    <property type="entry name" value="G5"/>
    <property type="match status" value="1"/>
</dbReference>
<evidence type="ECO:0000256" key="2">
    <source>
        <dbReference type="SAM" id="Phobius"/>
    </source>
</evidence>
<organism evidence="4 5">
    <name type="scientific">Candidatus Thermofonsia Clade 1 bacterium</name>
    <dbReference type="NCBI Taxonomy" id="2364210"/>
    <lineage>
        <taxon>Bacteria</taxon>
        <taxon>Bacillati</taxon>
        <taxon>Chloroflexota</taxon>
        <taxon>Candidatus Thermofontia</taxon>
        <taxon>Candidatus Thermofonsia Clade 1</taxon>
    </lineage>
</organism>
<proteinExistence type="predicted"/>
<dbReference type="AlphaFoldDB" id="A0A2M8PI57"/>
<evidence type="ECO:0000313" key="5">
    <source>
        <dbReference type="Proteomes" id="UP000229681"/>
    </source>
</evidence>